<feature type="compositionally biased region" description="Polar residues" evidence="5">
    <location>
        <begin position="307"/>
        <end position="321"/>
    </location>
</feature>
<dbReference type="Gene3D" id="2.30.30.40">
    <property type="entry name" value="SH3 Domains"/>
    <property type="match status" value="1"/>
</dbReference>
<evidence type="ECO:0000256" key="2">
    <source>
        <dbReference type="ARBA" id="ARBA00022443"/>
    </source>
</evidence>
<evidence type="ECO:0000259" key="6">
    <source>
        <dbReference type="PROSITE" id="PS50002"/>
    </source>
</evidence>
<evidence type="ECO:0000313" key="8">
    <source>
        <dbReference type="Proteomes" id="UP000694941"/>
    </source>
</evidence>
<dbReference type="GeneID" id="106459856"/>
<evidence type="ECO:0000256" key="3">
    <source>
        <dbReference type="ARBA" id="ARBA00022949"/>
    </source>
</evidence>
<evidence type="ECO:0000256" key="4">
    <source>
        <dbReference type="PROSITE-ProRule" id="PRU00192"/>
    </source>
</evidence>
<keyword evidence="2 4" id="KW-0728">SH3 domain</keyword>
<evidence type="ECO:0000256" key="1">
    <source>
        <dbReference type="ARBA" id="ARBA00004282"/>
    </source>
</evidence>
<dbReference type="PANTHER" id="PTHR14167">
    <property type="entry name" value="SH3 DOMAIN-CONTAINING"/>
    <property type="match status" value="1"/>
</dbReference>
<proteinExistence type="predicted"/>
<dbReference type="Proteomes" id="UP000694941">
    <property type="component" value="Unplaced"/>
</dbReference>
<evidence type="ECO:0000313" key="9">
    <source>
        <dbReference type="RefSeq" id="XP_022242119.1"/>
    </source>
</evidence>
<feature type="domain" description="SH3" evidence="6">
    <location>
        <begin position="412"/>
        <end position="471"/>
    </location>
</feature>
<reference evidence="9" key="1">
    <citation type="submission" date="2025-08" db="UniProtKB">
        <authorList>
            <consortium name="RefSeq"/>
        </authorList>
    </citation>
    <scope>IDENTIFICATION</scope>
    <source>
        <tissue evidence="9">Muscle</tissue>
    </source>
</reference>
<dbReference type="InterPro" id="IPR036028">
    <property type="entry name" value="SH3-like_dom_sf"/>
</dbReference>
<accession>A0ABM1SER4</accession>
<dbReference type="InterPro" id="IPR050384">
    <property type="entry name" value="Endophilin_SH3RF"/>
</dbReference>
<name>A0ABM1SER4_LIMPO</name>
<dbReference type="InterPro" id="IPR001452">
    <property type="entry name" value="SH3_domain"/>
</dbReference>
<organism evidence="8 9">
    <name type="scientific">Limulus polyphemus</name>
    <name type="common">Atlantic horseshoe crab</name>
    <dbReference type="NCBI Taxonomy" id="6850"/>
    <lineage>
        <taxon>Eukaryota</taxon>
        <taxon>Metazoa</taxon>
        <taxon>Ecdysozoa</taxon>
        <taxon>Arthropoda</taxon>
        <taxon>Chelicerata</taxon>
        <taxon>Merostomata</taxon>
        <taxon>Xiphosura</taxon>
        <taxon>Limulidae</taxon>
        <taxon>Limulus</taxon>
    </lineage>
</organism>
<dbReference type="SMART" id="SM00326">
    <property type="entry name" value="SH3"/>
    <property type="match status" value="1"/>
</dbReference>
<evidence type="ECO:0000259" key="7">
    <source>
        <dbReference type="PROSITE" id="PS50831"/>
    </source>
</evidence>
<protein>
    <submittedName>
        <fullName evidence="9">Vinexin-like</fullName>
    </submittedName>
</protein>
<dbReference type="PROSITE" id="PS50831">
    <property type="entry name" value="SOHO"/>
    <property type="match status" value="1"/>
</dbReference>
<feature type="compositionally biased region" description="Polar residues" evidence="5">
    <location>
        <begin position="16"/>
        <end position="33"/>
    </location>
</feature>
<dbReference type="Pfam" id="PF00018">
    <property type="entry name" value="SH3_1"/>
    <property type="match status" value="1"/>
</dbReference>
<dbReference type="InterPro" id="IPR003127">
    <property type="entry name" value="SoHo_dom"/>
</dbReference>
<keyword evidence="8" id="KW-1185">Reference proteome</keyword>
<feature type="region of interest" description="Disordered" evidence="5">
    <location>
        <begin position="1"/>
        <end position="50"/>
    </location>
</feature>
<feature type="region of interest" description="Disordered" evidence="5">
    <location>
        <begin position="299"/>
        <end position="321"/>
    </location>
</feature>
<dbReference type="SUPFAM" id="SSF50044">
    <property type="entry name" value="SH3-domain"/>
    <property type="match status" value="1"/>
</dbReference>
<sequence length="485" mass="56069">MEDMQQKSLIPEGTSAWKTSQNSPNSTLISTVYSKLPEDSKPNRENDIRNSSNLLKSLTNECEPSSENLVDSLCYKQREEDLPSNVVFMVEEDKLNTDGYFAMPVQDVTSNTANIKAPSKYTFIGPLEEGIPVGLRTNVKNEHASDWYKSMFRSLHRPDEPNRDDYVTLKYKKGQVSPVGGYMSEPEFNRDDGYSHHSSYATPYYQLYPDKEANQESRHRTLQRSIYQSNSCITPPPKTSTEVYRNQPRSIAEYEPGHSSLAEKEAKLNENQYLSAHDKSRSFKFYKDGYESDSTLVTKTRGYPTKSPRQQRNWCNDSQQQALTREKCKGISPHASQEGSVMGRPYKPVRITFKDDELKKHQEEEKHRKNLKELQMRRHTDNFMPSQKSPIPLDRYDNPYEPQATTLPKPLEAHTMAKVLYAFTAQTPRELSLDKGDIVYIHKEIDKNWYQGEHHGRTGIFPIKYVEIYFCISDYFFRKCTSSSS</sequence>
<gene>
    <name evidence="9" type="primary">LOC106459856</name>
</gene>
<evidence type="ECO:0000256" key="5">
    <source>
        <dbReference type="SAM" id="MobiDB-lite"/>
    </source>
</evidence>
<dbReference type="PANTHER" id="PTHR14167:SF116">
    <property type="entry name" value="CAP, ISOFORM AC"/>
    <property type="match status" value="1"/>
</dbReference>
<feature type="domain" description="SoHo" evidence="7">
    <location>
        <begin position="114"/>
        <end position="178"/>
    </location>
</feature>
<dbReference type="SMART" id="SM00459">
    <property type="entry name" value="Sorb"/>
    <property type="match status" value="1"/>
</dbReference>
<dbReference type="PROSITE" id="PS50002">
    <property type="entry name" value="SH3"/>
    <property type="match status" value="1"/>
</dbReference>
<keyword evidence="3" id="KW-0965">Cell junction</keyword>
<dbReference type="PRINTS" id="PR00499">
    <property type="entry name" value="P67PHOX"/>
</dbReference>
<feature type="compositionally biased region" description="Basic and acidic residues" evidence="5">
    <location>
        <begin position="36"/>
        <end position="48"/>
    </location>
</feature>
<dbReference type="CDD" id="cd11781">
    <property type="entry name" value="SH3_Sorbs_1"/>
    <property type="match status" value="1"/>
</dbReference>
<comment type="subcellular location">
    <subcellularLocation>
        <location evidence="1">Cell junction</location>
    </subcellularLocation>
</comment>
<dbReference type="RefSeq" id="XP_022242119.1">
    <property type="nucleotide sequence ID" value="XM_022386411.1"/>
</dbReference>